<keyword evidence="1" id="KW-1133">Transmembrane helix</keyword>
<evidence type="ECO:0008006" key="4">
    <source>
        <dbReference type="Google" id="ProtNLM"/>
    </source>
</evidence>
<accession>A0A369TGZ8</accession>
<dbReference type="OrthoDB" id="21325at2"/>
<feature type="transmembrane region" description="Helical" evidence="1">
    <location>
        <begin position="101"/>
        <end position="127"/>
    </location>
</feature>
<feature type="transmembrane region" description="Helical" evidence="1">
    <location>
        <begin position="190"/>
        <end position="208"/>
    </location>
</feature>
<feature type="transmembrane region" description="Helical" evidence="1">
    <location>
        <begin position="167"/>
        <end position="184"/>
    </location>
</feature>
<comment type="caution">
    <text evidence="2">The sequence shown here is derived from an EMBL/GenBank/DDBJ whole genome shotgun (WGS) entry which is preliminary data.</text>
</comment>
<name>A0A369TGZ8_9RHOB</name>
<dbReference type="RefSeq" id="WP_114512514.1">
    <property type="nucleotide sequence ID" value="NZ_QPMK01000019.1"/>
</dbReference>
<keyword evidence="1" id="KW-0472">Membrane</keyword>
<proteinExistence type="predicted"/>
<dbReference type="AlphaFoldDB" id="A0A369TGZ8"/>
<feature type="transmembrane region" description="Helical" evidence="1">
    <location>
        <begin position="32"/>
        <end position="51"/>
    </location>
</feature>
<feature type="transmembrane region" description="Helical" evidence="1">
    <location>
        <begin position="133"/>
        <end position="155"/>
    </location>
</feature>
<feature type="transmembrane region" description="Helical" evidence="1">
    <location>
        <begin position="6"/>
        <end position="25"/>
    </location>
</feature>
<evidence type="ECO:0000256" key="1">
    <source>
        <dbReference type="SAM" id="Phobius"/>
    </source>
</evidence>
<feature type="transmembrane region" description="Helical" evidence="1">
    <location>
        <begin position="71"/>
        <end position="89"/>
    </location>
</feature>
<dbReference type="Proteomes" id="UP000253977">
    <property type="component" value="Unassembled WGS sequence"/>
</dbReference>
<evidence type="ECO:0000313" key="3">
    <source>
        <dbReference type="Proteomes" id="UP000253977"/>
    </source>
</evidence>
<feature type="transmembrane region" description="Helical" evidence="1">
    <location>
        <begin position="220"/>
        <end position="236"/>
    </location>
</feature>
<reference evidence="2 3" key="1">
    <citation type="submission" date="2018-07" db="EMBL/GenBank/DDBJ databases">
        <title>Thalassococcus profundi sp. nov., a marine bacterium isolated from deep seawater of Okinawa Trough.</title>
        <authorList>
            <person name="Yu M."/>
        </authorList>
    </citation>
    <scope>NUCLEOTIDE SEQUENCE [LARGE SCALE GENOMIC DNA]</scope>
    <source>
        <strain evidence="2 3">WRAS1</strain>
    </source>
</reference>
<evidence type="ECO:0000313" key="2">
    <source>
        <dbReference type="EMBL" id="RDD64629.1"/>
    </source>
</evidence>
<sequence>MALVAFLIAGVFAAVHVGIGVLRFLDVTPRSRWLSASGGVAVAYVFLHILPELALHRTVFAEALDTDAERAEALVYSLALAGLVVFYGLERTVKTSRRGGAVPGAGTFWLHIGSFTVYNVIVGYLLLHRESDGAWSLAIYACAMILHFITTDHGLRADHKARYDTHARWILAAAVMAGWALGMWVTLPEFWIGGLFAFLAGGIVLNVLKEELPEERESRLWPFVFSAVGYAAVLLAI</sequence>
<gene>
    <name evidence="2" type="ORF">DU478_18855</name>
</gene>
<organism evidence="2 3">
    <name type="scientific">Thalassococcus profundi</name>
    <dbReference type="NCBI Taxonomy" id="2282382"/>
    <lineage>
        <taxon>Bacteria</taxon>
        <taxon>Pseudomonadati</taxon>
        <taxon>Pseudomonadota</taxon>
        <taxon>Alphaproteobacteria</taxon>
        <taxon>Rhodobacterales</taxon>
        <taxon>Roseobacteraceae</taxon>
        <taxon>Thalassococcus</taxon>
    </lineage>
</organism>
<keyword evidence="1" id="KW-0812">Transmembrane</keyword>
<protein>
    <recommendedName>
        <fullName evidence="4">ZIP Zinc transporter</fullName>
    </recommendedName>
</protein>
<keyword evidence="3" id="KW-1185">Reference proteome</keyword>
<dbReference type="EMBL" id="QPMK01000019">
    <property type="protein sequence ID" value="RDD64629.1"/>
    <property type="molecule type" value="Genomic_DNA"/>
</dbReference>